<dbReference type="CDD" id="cd23767">
    <property type="entry name" value="IQCD"/>
    <property type="match status" value="1"/>
</dbReference>
<feature type="repeat" description="ANK" evidence="3">
    <location>
        <begin position="484"/>
        <end position="516"/>
    </location>
</feature>
<dbReference type="PROSITE" id="PS50088">
    <property type="entry name" value="ANK_REPEAT"/>
    <property type="match status" value="10"/>
</dbReference>
<dbReference type="Gene3D" id="1.25.40.20">
    <property type="entry name" value="Ankyrin repeat-containing domain"/>
    <property type="match status" value="5"/>
</dbReference>
<dbReference type="PROSITE" id="PS50096">
    <property type="entry name" value="IQ"/>
    <property type="match status" value="1"/>
</dbReference>
<evidence type="ECO:0000256" key="2">
    <source>
        <dbReference type="ARBA" id="ARBA00023043"/>
    </source>
</evidence>
<feature type="repeat" description="ANK" evidence="3">
    <location>
        <begin position="583"/>
        <end position="615"/>
    </location>
</feature>
<keyword evidence="2 3" id="KW-0040">ANK repeat</keyword>
<dbReference type="PANTHER" id="PTHR24123:SF33">
    <property type="entry name" value="PROTEIN HOS4"/>
    <property type="match status" value="1"/>
</dbReference>
<proteinExistence type="predicted"/>
<dbReference type="SUPFAM" id="SSF48403">
    <property type="entry name" value="Ankyrin repeat"/>
    <property type="match status" value="2"/>
</dbReference>
<comment type="caution">
    <text evidence="4">The sequence shown here is derived from an EMBL/GenBank/DDBJ whole genome shotgun (WGS) entry which is preliminary data.</text>
</comment>
<evidence type="ECO:0000313" key="4">
    <source>
        <dbReference type="EMBL" id="KAG7154632.1"/>
    </source>
</evidence>
<dbReference type="InterPro" id="IPR036770">
    <property type="entry name" value="Ankyrin_rpt-contain_sf"/>
</dbReference>
<feature type="repeat" description="ANK" evidence="3">
    <location>
        <begin position="616"/>
        <end position="639"/>
    </location>
</feature>
<dbReference type="PRINTS" id="PR01415">
    <property type="entry name" value="ANKYRIN"/>
</dbReference>
<feature type="repeat" description="ANK" evidence="3">
    <location>
        <begin position="279"/>
        <end position="311"/>
    </location>
</feature>
<feature type="repeat" description="ANK" evidence="3">
    <location>
        <begin position="201"/>
        <end position="233"/>
    </location>
</feature>
<evidence type="ECO:0000256" key="1">
    <source>
        <dbReference type="ARBA" id="ARBA00022737"/>
    </source>
</evidence>
<dbReference type="Proteomes" id="UP000747542">
    <property type="component" value="Unassembled WGS sequence"/>
</dbReference>
<evidence type="ECO:0000256" key="3">
    <source>
        <dbReference type="PROSITE-ProRule" id="PRU00023"/>
    </source>
</evidence>
<name>A0A8J5J8E3_HOMAM</name>
<dbReference type="SMART" id="SM00248">
    <property type="entry name" value="ANK"/>
    <property type="match status" value="15"/>
</dbReference>
<reference evidence="4" key="1">
    <citation type="journal article" date="2021" name="Sci. Adv.">
        <title>The American lobster genome reveals insights on longevity, neural, and immune adaptations.</title>
        <authorList>
            <person name="Polinski J.M."/>
            <person name="Zimin A.V."/>
            <person name="Clark K.F."/>
            <person name="Kohn A.B."/>
            <person name="Sadowski N."/>
            <person name="Timp W."/>
            <person name="Ptitsyn A."/>
            <person name="Khanna P."/>
            <person name="Romanova D.Y."/>
            <person name="Williams P."/>
            <person name="Greenwood S.J."/>
            <person name="Moroz L.L."/>
            <person name="Walt D.R."/>
            <person name="Bodnar A.G."/>
        </authorList>
    </citation>
    <scope>NUCLEOTIDE SEQUENCE</scope>
    <source>
        <strain evidence="4">GMGI-L3</strain>
    </source>
</reference>
<feature type="repeat" description="ANK" evidence="3">
    <location>
        <begin position="550"/>
        <end position="582"/>
    </location>
</feature>
<feature type="repeat" description="ANK" evidence="3">
    <location>
        <begin position="517"/>
        <end position="549"/>
    </location>
</feature>
<dbReference type="InterPro" id="IPR000048">
    <property type="entry name" value="IQ_motif_EF-hand-BS"/>
</dbReference>
<sequence length="992" mass="107152">MEFDNQNGLCKTTGSVHHAASSCENSQTGDAHSAVQNTKLDAEEPEIDDEDVGESLQHVPPNKHQQLYPNIHKNVPVVTTSVVQNSSATFQQVLNFSPAYLNLYYGSHGTAPGYSLGYPNNNPLTSGYLLSSAPGFLTGAGYHFSHTGSPILGGLRVPGSLLLPPGQTGTPLHSAAIVGDKQKLAEILQDNSINLEVQDRWGRVPLVYAVMGNNQEAVEALLRAGARPDATDSHSRTALHYASYKGHLGCIKAILHAVESKGMLHLESQGGVWLAQDVRGVTPLHHAAVHSNHKYLQALLKYAAPGTLDTEDHKKRTPLHWAAAYGSEENVRLLIKHGANNLTPDQEGKTPLHWAAMSRAEGAKDCVRILIGAAPSSVNWQDFDGITALHLAVAEARKDTVDVILSVPKCNVDLTDNQFRTALHWACNRGLTAIVGRLLEQRAHPGAVDVYGATPLHYAAQLNHADTVELLVRRPCVRDDPSKEGYTALLWAAARGADSALTVMVRHGASLSQADPRGCTALHIAAGAGHVSTVGVLLRLRAPFDVCASDGRTPLLHAAQAGHAQIVKILAKAGASLDHRDNEGQCALHHAVLSGHLYLAQILIRAGTSVNVQDYSGRTPLHMAAYRGLSDIMFLLLENRGPESSSLGCPTRYTPLDCAYVAEQLEVAQVLMEAGGLSVTRIMEIAATRIQALMRGYIIRKHFRLFRGSSRSHSGKNFSDKTLGVGSSFVDSLMSETKHWSSSIQSETSDSATYCHVKGSPLVNSDNSDTCGNLENEEHSRALASSIMRNTAEKTLCNLDQQGLSELGTGQMKPAEISAGKNFSDKTLGVGSSFVDSLMSETKHWSSSIQSETSDSATYCHVKGSPLVNSDNSDTCGNLENEEVGMDSKIIYPAQHLIRGSPTDSSPYNSVSGQRRSKVLASSIMRGARKKTLRNLELPELIELGIGQMKPAKISAGMSLSRMEKHTRRKDLSRALLLFSLWKTLYENYSKF</sequence>
<evidence type="ECO:0000313" key="5">
    <source>
        <dbReference type="Proteomes" id="UP000747542"/>
    </source>
</evidence>
<feature type="repeat" description="ANK" evidence="3">
    <location>
        <begin position="451"/>
        <end position="474"/>
    </location>
</feature>
<dbReference type="InterPro" id="IPR002110">
    <property type="entry name" value="Ankyrin_rpt"/>
</dbReference>
<feature type="repeat" description="ANK" evidence="3">
    <location>
        <begin position="314"/>
        <end position="346"/>
    </location>
</feature>
<organism evidence="4 5">
    <name type="scientific">Homarus americanus</name>
    <name type="common">American lobster</name>
    <dbReference type="NCBI Taxonomy" id="6706"/>
    <lineage>
        <taxon>Eukaryota</taxon>
        <taxon>Metazoa</taxon>
        <taxon>Ecdysozoa</taxon>
        <taxon>Arthropoda</taxon>
        <taxon>Crustacea</taxon>
        <taxon>Multicrustacea</taxon>
        <taxon>Malacostraca</taxon>
        <taxon>Eumalacostraca</taxon>
        <taxon>Eucarida</taxon>
        <taxon>Decapoda</taxon>
        <taxon>Pleocyemata</taxon>
        <taxon>Astacidea</taxon>
        <taxon>Nephropoidea</taxon>
        <taxon>Nephropidae</taxon>
        <taxon>Homarus</taxon>
    </lineage>
</organism>
<dbReference type="Pfam" id="PF00023">
    <property type="entry name" value="Ank"/>
    <property type="match status" value="2"/>
</dbReference>
<dbReference type="Pfam" id="PF12796">
    <property type="entry name" value="Ank_2"/>
    <property type="match status" value="5"/>
</dbReference>
<dbReference type="SMART" id="SM00015">
    <property type="entry name" value="IQ"/>
    <property type="match status" value="1"/>
</dbReference>
<protein>
    <submittedName>
        <fullName evidence="4">Inversin-like</fullName>
    </submittedName>
</protein>
<dbReference type="PANTHER" id="PTHR24123">
    <property type="entry name" value="ANKYRIN REPEAT-CONTAINING"/>
    <property type="match status" value="1"/>
</dbReference>
<dbReference type="EMBL" id="JAHLQT010044109">
    <property type="protein sequence ID" value="KAG7154632.1"/>
    <property type="molecule type" value="Genomic_DNA"/>
</dbReference>
<dbReference type="PROSITE" id="PS50297">
    <property type="entry name" value="ANK_REP_REGION"/>
    <property type="match status" value="8"/>
</dbReference>
<gene>
    <name evidence="4" type="primary">INVS-L</name>
    <name evidence="4" type="ORF">Hamer_G014981</name>
</gene>
<keyword evidence="1" id="KW-0677">Repeat</keyword>
<feature type="repeat" description="ANK" evidence="3">
    <location>
        <begin position="167"/>
        <end position="200"/>
    </location>
</feature>
<keyword evidence="5" id="KW-1185">Reference proteome</keyword>
<accession>A0A8J5J8E3</accession>
<dbReference type="InterPro" id="IPR051165">
    <property type="entry name" value="Multifunctional_ANK_Repeat"/>
</dbReference>
<dbReference type="AlphaFoldDB" id="A0A8J5J8E3"/>